<accession>A0ABR6MAU0</accession>
<name>A0ABR6MAU0_MICEC</name>
<evidence type="ECO:0000313" key="2">
    <source>
        <dbReference type="EMBL" id="MBB5112496.1"/>
    </source>
</evidence>
<comment type="caution">
    <text evidence="2">The sequence shown here is derived from an EMBL/GenBank/DDBJ whole genome shotgun (WGS) entry which is preliminary data.</text>
</comment>
<proteinExistence type="predicted"/>
<gene>
    <name evidence="2" type="ORF">FHU28_002335</name>
</gene>
<dbReference type="Proteomes" id="UP000618986">
    <property type="component" value="Unassembled WGS sequence"/>
</dbReference>
<keyword evidence="3" id="KW-1185">Reference proteome</keyword>
<evidence type="ECO:0000313" key="3">
    <source>
        <dbReference type="Proteomes" id="UP000618986"/>
    </source>
</evidence>
<evidence type="ECO:0000256" key="1">
    <source>
        <dbReference type="SAM" id="MobiDB-lite"/>
    </source>
</evidence>
<organism evidence="2 3">
    <name type="scientific">Micromonospora echinospora</name>
    <name type="common">Micromonospora purpurea</name>
    <dbReference type="NCBI Taxonomy" id="1877"/>
    <lineage>
        <taxon>Bacteria</taxon>
        <taxon>Bacillati</taxon>
        <taxon>Actinomycetota</taxon>
        <taxon>Actinomycetes</taxon>
        <taxon>Micromonosporales</taxon>
        <taxon>Micromonosporaceae</taxon>
        <taxon>Micromonospora</taxon>
    </lineage>
</organism>
<dbReference type="GeneID" id="300292916"/>
<feature type="region of interest" description="Disordered" evidence="1">
    <location>
        <begin position="67"/>
        <end position="94"/>
    </location>
</feature>
<protein>
    <submittedName>
        <fullName evidence="2">Uncharacterized protein</fullName>
    </submittedName>
</protein>
<reference evidence="2 3" key="1">
    <citation type="submission" date="2020-08" db="EMBL/GenBank/DDBJ databases">
        <title>Sequencing the genomes of 1000 actinobacteria strains.</title>
        <authorList>
            <person name="Klenk H.-P."/>
        </authorList>
    </citation>
    <scope>NUCLEOTIDE SEQUENCE [LARGE SCALE GENOMIC DNA]</scope>
    <source>
        <strain evidence="2 3">DSM 43036</strain>
    </source>
</reference>
<dbReference type="RefSeq" id="WP_184683634.1">
    <property type="nucleotide sequence ID" value="NZ_JACHJC010000001.1"/>
</dbReference>
<sequence>MSSRDGVAVAFIARKDGQVAALLGLAQAALAAAVGFGLKMSAEDQVVLLSFVPVVLGIFERTQITAPVPAGDTRPMPTTDPALDEVTTHTTLRE</sequence>
<dbReference type="EMBL" id="JACHJC010000001">
    <property type="protein sequence ID" value="MBB5112496.1"/>
    <property type="molecule type" value="Genomic_DNA"/>
</dbReference>